<dbReference type="GO" id="GO:0005634">
    <property type="term" value="C:nucleus"/>
    <property type="evidence" value="ECO:0007669"/>
    <property type="project" value="TreeGrafter"/>
</dbReference>
<dbReference type="GO" id="GO:0010468">
    <property type="term" value="P:regulation of gene expression"/>
    <property type="evidence" value="ECO:0007669"/>
    <property type="project" value="TreeGrafter"/>
</dbReference>
<sequence>MFQIPVENLVNIRKVRNRVMFQIPVENLVNIRKVRNRVMFQIPVENLVNIRERCDRVMFQIPVENLVNIRKVRNRVKCILMNVGLDNYAFASQPKVVGKHFKMFYAPFGKVQNYTVTILGETKSSRSDVVSFIYLKCNFSNTLYYRVKKHVLVAHFHYLISSYFRLRTEETEKQLKGTDVLPVDKVPTSDRYYCKKCNANASSQDALMYRILTADIHRDLENKFRSVISEHIKRIGLLQQMHIASPAARLVVPPVILRVLSANQVPSGLLSPNQTIPSGVVPVNQGVSFGVLQPSQTIASGVLPVGPPVRPGVLHLSHSVSTSILPVLVSAAQSVFVQATSPVVDTNQGLLEHSRAKHLGKKRLPMDYSNRGFQLDLDANGNLLFPHLDFVTISPREKLGEHEVYLAILAGIHSKSLVPVYIKVRPKPEHVSNNPSRQKLTCPFCFGTFVTADASELHLKERHHVMLTVHTILRSPAFKCIHYYGVYTGNMTLAAIAVHLLHCRSAPKDSSSDMQVQPGFIESSDLVLVNGEVIFDSTIFYKEKDAK</sequence>
<keyword evidence="1" id="KW-0371">Homeobox</keyword>
<accession>G5ARQ5</accession>
<dbReference type="AlphaFoldDB" id="G5ARQ5"/>
<dbReference type="PANTHER" id="PTHR15740:SF2">
    <property type="entry name" value="ACTIVITY-DEPENDENT NEUROPROTECTOR HOMEOBOX PROTEIN 2"/>
    <property type="match status" value="1"/>
</dbReference>
<keyword evidence="1" id="KW-0238">DNA-binding</keyword>
<name>G5ARQ5_HETGA</name>
<dbReference type="Proteomes" id="UP000006813">
    <property type="component" value="Unassembled WGS sequence"/>
</dbReference>
<dbReference type="STRING" id="10181.G5ARQ5"/>
<dbReference type="InterPro" id="IPR038861">
    <property type="entry name" value="ADNP/ADNP2"/>
</dbReference>
<protein>
    <submittedName>
        <fullName evidence="1">ADNP homeobox protein 2</fullName>
    </submittedName>
</protein>
<proteinExistence type="predicted"/>
<organism evidence="1 2">
    <name type="scientific">Heterocephalus glaber</name>
    <name type="common">Naked mole rat</name>
    <dbReference type="NCBI Taxonomy" id="10181"/>
    <lineage>
        <taxon>Eukaryota</taxon>
        <taxon>Metazoa</taxon>
        <taxon>Chordata</taxon>
        <taxon>Craniata</taxon>
        <taxon>Vertebrata</taxon>
        <taxon>Euteleostomi</taxon>
        <taxon>Mammalia</taxon>
        <taxon>Eutheria</taxon>
        <taxon>Euarchontoglires</taxon>
        <taxon>Glires</taxon>
        <taxon>Rodentia</taxon>
        <taxon>Hystricomorpha</taxon>
        <taxon>Bathyergidae</taxon>
        <taxon>Heterocephalus</taxon>
    </lineage>
</organism>
<gene>
    <name evidence="1" type="ORF">GW7_17540</name>
</gene>
<reference evidence="1 2" key="1">
    <citation type="journal article" date="2011" name="Nature">
        <title>Genome sequencing reveals insights into physiology and longevity of the naked mole rat.</title>
        <authorList>
            <person name="Kim E.B."/>
            <person name="Fang X."/>
            <person name="Fushan A.A."/>
            <person name="Huang Z."/>
            <person name="Lobanov A.V."/>
            <person name="Han L."/>
            <person name="Marino S.M."/>
            <person name="Sun X."/>
            <person name="Turanov A.A."/>
            <person name="Yang P."/>
            <person name="Yim S.H."/>
            <person name="Zhao X."/>
            <person name="Kasaikina M.V."/>
            <person name="Stoletzki N."/>
            <person name="Peng C."/>
            <person name="Polak P."/>
            <person name="Xiong Z."/>
            <person name="Kiezun A."/>
            <person name="Zhu Y."/>
            <person name="Chen Y."/>
            <person name="Kryukov G.V."/>
            <person name="Zhang Q."/>
            <person name="Peshkin L."/>
            <person name="Yang L."/>
            <person name="Bronson R.T."/>
            <person name="Buffenstein R."/>
            <person name="Wang B."/>
            <person name="Han C."/>
            <person name="Li Q."/>
            <person name="Chen L."/>
            <person name="Zhao W."/>
            <person name="Sunyaev S.R."/>
            <person name="Park T.J."/>
            <person name="Zhang G."/>
            <person name="Wang J."/>
            <person name="Gladyshev V.N."/>
        </authorList>
    </citation>
    <scope>NUCLEOTIDE SEQUENCE [LARGE SCALE GENOMIC DNA]</scope>
</reference>
<dbReference type="EMBL" id="JH166620">
    <property type="protein sequence ID" value="EHA99715.1"/>
    <property type="molecule type" value="Genomic_DNA"/>
</dbReference>
<evidence type="ECO:0000313" key="2">
    <source>
        <dbReference type="Proteomes" id="UP000006813"/>
    </source>
</evidence>
<dbReference type="GO" id="GO:0003677">
    <property type="term" value="F:DNA binding"/>
    <property type="evidence" value="ECO:0007669"/>
    <property type="project" value="UniProtKB-KW"/>
</dbReference>
<dbReference type="GO" id="GO:0008270">
    <property type="term" value="F:zinc ion binding"/>
    <property type="evidence" value="ECO:0007669"/>
    <property type="project" value="UniProtKB-KW"/>
</dbReference>
<dbReference type="InParanoid" id="G5ARQ5"/>
<evidence type="ECO:0000313" key="1">
    <source>
        <dbReference type="EMBL" id="EHA99715.1"/>
    </source>
</evidence>
<dbReference type="PANTHER" id="PTHR15740">
    <property type="entry name" value="NEUROPROTECTIVE PEPTIDE-CONTAINING PROTEIN"/>
    <property type="match status" value="1"/>
</dbReference>